<evidence type="ECO:0000313" key="3">
    <source>
        <dbReference type="Proteomes" id="UP000302139"/>
    </source>
</evidence>
<name>A0A4D4LYH3_STRAX</name>
<feature type="region of interest" description="Disordered" evidence="1">
    <location>
        <begin position="1"/>
        <end position="34"/>
    </location>
</feature>
<protein>
    <submittedName>
        <fullName evidence="2">Uncharacterized protein</fullName>
    </submittedName>
</protein>
<dbReference type="Proteomes" id="UP000302139">
    <property type="component" value="Unassembled WGS sequence"/>
</dbReference>
<evidence type="ECO:0000256" key="1">
    <source>
        <dbReference type="SAM" id="MobiDB-lite"/>
    </source>
</evidence>
<dbReference type="AlphaFoldDB" id="A0A4D4LYH3"/>
<gene>
    <name evidence="2" type="ORF">SAV14893_024520</name>
</gene>
<comment type="caution">
    <text evidence="2">The sequence shown here is derived from an EMBL/GenBank/DDBJ whole genome shotgun (WGS) entry which is preliminary data.</text>
</comment>
<dbReference type="EMBL" id="BJHX01000001">
    <property type="protein sequence ID" value="GDY63059.1"/>
    <property type="molecule type" value="Genomic_DNA"/>
</dbReference>
<accession>A0A4D4LYH3</accession>
<sequence>MPDAYGTAVDPRDLTHPVRGPRLPGTGSRVPGLEDEPAAVREGFAHAGQTGPQFRVPDQHLKRMPGHHDQVEGALPPLRAEVAEHPLDVGAAPAGLDEHGRGGVEPAQASWMPRAAGPPEQGAGAAADVQHALRGHHKSQVEVLTRAPGVEGVVQSGEGGVGERAVGHPGQSARSAVGLWGLRSELCGSLWYAGARGGGGREPHHGPVTYSFDKRAEVRDAPMR</sequence>
<organism evidence="2 3">
    <name type="scientific">Streptomyces avermitilis</name>
    <dbReference type="NCBI Taxonomy" id="33903"/>
    <lineage>
        <taxon>Bacteria</taxon>
        <taxon>Bacillati</taxon>
        <taxon>Actinomycetota</taxon>
        <taxon>Actinomycetes</taxon>
        <taxon>Kitasatosporales</taxon>
        <taxon>Streptomycetaceae</taxon>
        <taxon>Streptomyces</taxon>
    </lineage>
</organism>
<reference evidence="2 3" key="1">
    <citation type="submission" date="2019-04" db="EMBL/GenBank/DDBJ databases">
        <title>Draft genome sequences of Streptomyces avermitilis NBRC 14893.</title>
        <authorList>
            <person name="Komaki H."/>
            <person name="Tamura T."/>
            <person name="Hosoyama A."/>
        </authorList>
    </citation>
    <scope>NUCLEOTIDE SEQUENCE [LARGE SCALE GENOMIC DNA]</scope>
    <source>
        <strain evidence="2 3">NBRC 14893</strain>
    </source>
</reference>
<proteinExistence type="predicted"/>
<evidence type="ECO:0000313" key="2">
    <source>
        <dbReference type="EMBL" id="GDY63059.1"/>
    </source>
</evidence>